<reference evidence="8" key="1">
    <citation type="submission" date="2022-07" db="EMBL/GenBank/DDBJ databases">
        <title>Phylogenomic reconstructions and comparative analyses of Kickxellomycotina fungi.</title>
        <authorList>
            <person name="Reynolds N.K."/>
            <person name="Stajich J.E."/>
            <person name="Barry K."/>
            <person name="Grigoriev I.V."/>
            <person name="Crous P."/>
            <person name="Smith M.E."/>
        </authorList>
    </citation>
    <scope>NUCLEOTIDE SEQUENCE</scope>
    <source>
        <strain evidence="8">RSA 861</strain>
    </source>
</reference>
<dbReference type="AlphaFoldDB" id="A0A9W8A6D2"/>
<keyword evidence="3" id="KW-0694">RNA-binding</keyword>
<evidence type="ECO:0000256" key="2">
    <source>
        <dbReference type="ARBA" id="ARBA00022664"/>
    </source>
</evidence>
<dbReference type="OrthoDB" id="5411533at2759"/>
<accession>A0A9W8A6D2</accession>
<dbReference type="GO" id="GO:0071011">
    <property type="term" value="C:precatalytic spliceosome"/>
    <property type="evidence" value="ECO:0007669"/>
    <property type="project" value="TreeGrafter"/>
</dbReference>
<keyword evidence="2" id="KW-0507">mRNA processing</keyword>
<name>A0A9W8A6D2_9FUNG</name>
<keyword evidence="9" id="KW-1185">Reference proteome</keyword>
<dbReference type="InterPro" id="IPR035979">
    <property type="entry name" value="RBD_domain_sf"/>
</dbReference>
<dbReference type="InterPro" id="IPR012677">
    <property type="entry name" value="Nucleotide-bd_a/b_plait_sf"/>
</dbReference>
<dbReference type="SMART" id="SM00361">
    <property type="entry name" value="RRM_1"/>
    <property type="match status" value="1"/>
</dbReference>
<dbReference type="GO" id="GO:0003723">
    <property type="term" value="F:RNA binding"/>
    <property type="evidence" value="ECO:0007669"/>
    <property type="project" value="UniProtKB-KW"/>
</dbReference>
<organism evidence="8 9">
    <name type="scientific">Tieghemiomyces parasiticus</name>
    <dbReference type="NCBI Taxonomy" id="78921"/>
    <lineage>
        <taxon>Eukaryota</taxon>
        <taxon>Fungi</taxon>
        <taxon>Fungi incertae sedis</taxon>
        <taxon>Zoopagomycota</taxon>
        <taxon>Kickxellomycotina</taxon>
        <taxon>Dimargaritomycetes</taxon>
        <taxon>Dimargaritales</taxon>
        <taxon>Dimargaritaceae</taxon>
        <taxon>Tieghemiomyces</taxon>
    </lineage>
</organism>
<dbReference type="EMBL" id="JANBPT010000454">
    <property type="protein sequence ID" value="KAJ1920088.1"/>
    <property type="molecule type" value="Genomic_DNA"/>
</dbReference>
<evidence type="ECO:0000256" key="1">
    <source>
        <dbReference type="ARBA" id="ARBA00004123"/>
    </source>
</evidence>
<evidence type="ECO:0000256" key="5">
    <source>
        <dbReference type="ARBA" id="ARBA00023242"/>
    </source>
</evidence>
<dbReference type="InterPro" id="IPR040052">
    <property type="entry name" value="RBM17"/>
</dbReference>
<dbReference type="Proteomes" id="UP001150569">
    <property type="component" value="Unassembled WGS sequence"/>
</dbReference>
<dbReference type="Gene3D" id="3.30.70.330">
    <property type="match status" value="1"/>
</dbReference>
<dbReference type="FunFam" id="3.30.70.330:FF:000382">
    <property type="entry name" value="G-patch domain-containing protein"/>
    <property type="match status" value="1"/>
</dbReference>
<keyword evidence="4" id="KW-0508">mRNA splicing</keyword>
<evidence type="ECO:0000256" key="4">
    <source>
        <dbReference type="ARBA" id="ARBA00023187"/>
    </source>
</evidence>
<protein>
    <recommendedName>
        <fullName evidence="7">RNA recognition motif domain-containing protein</fullName>
    </recommendedName>
</protein>
<sequence length="273" mass="30409">MTSQRSTAETSKAPVTTTTASATATTLFAESQMSSAAPFTLQTGTHSASIHPSPPAASSGKLPPAKSKARPTGHDPLSNLDREYHLLAPNHYDRCRAALDRQREEAEAERERRRREAREERQQRRREAKRDKRRSTTGLASQVDAPADTEAEARIVDVKQTEIVSPVIILCNMVNPGEVDPDLQQETSEECQKYGPVTKCLVYEHQAPAGQLPAEEAVRIFVEFTDVAAADRARRDLHGRFFGGRRVTARLFDLDRFMRYDLAPTPEELRLGS</sequence>
<feature type="region of interest" description="Disordered" evidence="6">
    <location>
        <begin position="38"/>
        <end position="79"/>
    </location>
</feature>
<feature type="compositionally biased region" description="Basic and acidic residues" evidence="6">
    <location>
        <begin position="110"/>
        <end position="122"/>
    </location>
</feature>
<comment type="caution">
    <text evidence="8">The sequence shown here is derived from an EMBL/GenBank/DDBJ whole genome shotgun (WGS) entry which is preliminary data.</text>
</comment>
<feature type="compositionally biased region" description="Basic residues" evidence="6">
    <location>
        <begin position="123"/>
        <end position="135"/>
    </location>
</feature>
<dbReference type="InterPro" id="IPR003954">
    <property type="entry name" value="RRM_euk-type"/>
</dbReference>
<evidence type="ECO:0000256" key="3">
    <source>
        <dbReference type="ARBA" id="ARBA00022884"/>
    </source>
</evidence>
<evidence type="ECO:0000313" key="9">
    <source>
        <dbReference type="Proteomes" id="UP001150569"/>
    </source>
</evidence>
<proteinExistence type="predicted"/>
<dbReference type="PANTHER" id="PTHR13288:SF8">
    <property type="entry name" value="SPLICING FACTOR 45"/>
    <property type="match status" value="1"/>
</dbReference>
<evidence type="ECO:0000259" key="7">
    <source>
        <dbReference type="SMART" id="SM00361"/>
    </source>
</evidence>
<dbReference type="GO" id="GO:0045292">
    <property type="term" value="P:mRNA cis splicing, via spliceosome"/>
    <property type="evidence" value="ECO:0007669"/>
    <property type="project" value="InterPro"/>
</dbReference>
<keyword evidence="5" id="KW-0539">Nucleus</keyword>
<dbReference type="SUPFAM" id="SSF54928">
    <property type="entry name" value="RNA-binding domain, RBD"/>
    <property type="match status" value="1"/>
</dbReference>
<evidence type="ECO:0000313" key="8">
    <source>
        <dbReference type="EMBL" id="KAJ1920088.1"/>
    </source>
</evidence>
<feature type="compositionally biased region" description="Low complexity" evidence="6">
    <location>
        <begin position="46"/>
        <end position="59"/>
    </location>
</feature>
<feature type="region of interest" description="Disordered" evidence="6">
    <location>
        <begin position="110"/>
        <end position="147"/>
    </location>
</feature>
<gene>
    <name evidence="8" type="ORF">IWQ60_007077</name>
</gene>
<comment type="subcellular location">
    <subcellularLocation>
        <location evidence="1">Nucleus</location>
    </subcellularLocation>
</comment>
<evidence type="ECO:0000256" key="6">
    <source>
        <dbReference type="SAM" id="MobiDB-lite"/>
    </source>
</evidence>
<feature type="domain" description="RNA recognition motif" evidence="7">
    <location>
        <begin position="167"/>
        <end position="250"/>
    </location>
</feature>
<dbReference type="PANTHER" id="PTHR13288">
    <property type="entry name" value="SPLICING FACTOR 45 SPF45"/>
    <property type="match status" value="1"/>
</dbReference>